<dbReference type="Gene3D" id="3.20.20.80">
    <property type="entry name" value="Glycosidases"/>
    <property type="match status" value="1"/>
</dbReference>
<evidence type="ECO:0000259" key="5">
    <source>
        <dbReference type="Pfam" id="PF02055"/>
    </source>
</evidence>
<dbReference type="OrthoDB" id="2160638at2759"/>
<keyword evidence="8" id="KW-1185">Reference proteome</keyword>
<dbReference type="GO" id="GO:0006680">
    <property type="term" value="P:glucosylceramide catabolic process"/>
    <property type="evidence" value="ECO:0007669"/>
    <property type="project" value="TreeGrafter"/>
</dbReference>
<evidence type="ECO:0000256" key="3">
    <source>
        <dbReference type="ARBA" id="ARBA00022801"/>
    </source>
</evidence>
<gene>
    <name evidence="7" type="ORF">Poli38472_005058</name>
</gene>
<evidence type="ECO:0000256" key="4">
    <source>
        <dbReference type="SAM" id="SignalP"/>
    </source>
</evidence>
<dbReference type="InterPro" id="IPR017853">
    <property type="entry name" value="GH"/>
</dbReference>
<feature type="signal peptide" evidence="4">
    <location>
        <begin position="1"/>
        <end position="24"/>
    </location>
</feature>
<dbReference type="GO" id="GO:0004348">
    <property type="term" value="F:glucosylceramidase activity"/>
    <property type="evidence" value="ECO:0007669"/>
    <property type="project" value="InterPro"/>
</dbReference>
<dbReference type="GO" id="GO:0016020">
    <property type="term" value="C:membrane"/>
    <property type="evidence" value="ECO:0007669"/>
    <property type="project" value="GOC"/>
</dbReference>
<evidence type="ECO:0000256" key="1">
    <source>
        <dbReference type="ARBA" id="ARBA00005382"/>
    </source>
</evidence>
<comment type="similarity">
    <text evidence="1">Belongs to the glycosyl hydrolase 30 family.</text>
</comment>
<dbReference type="FunFam" id="3.20.20.80:FF:000109">
    <property type="entry name" value="Glucosylceramidase 3"/>
    <property type="match status" value="1"/>
</dbReference>
<organism evidence="7 8">
    <name type="scientific">Pythium oligandrum</name>
    <name type="common">Mycoparasitic fungus</name>
    <dbReference type="NCBI Taxonomy" id="41045"/>
    <lineage>
        <taxon>Eukaryota</taxon>
        <taxon>Sar</taxon>
        <taxon>Stramenopiles</taxon>
        <taxon>Oomycota</taxon>
        <taxon>Peronosporomycetes</taxon>
        <taxon>Pythiales</taxon>
        <taxon>Pythiaceae</taxon>
        <taxon>Pythium</taxon>
    </lineage>
</organism>
<reference evidence="7" key="1">
    <citation type="submission" date="2019-03" db="EMBL/GenBank/DDBJ databases">
        <title>Long read genome sequence of the mycoparasitic Pythium oligandrum ATCC 38472 isolated from sugarbeet rhizosphere.</title>
        <authorList>
            <person name="Gaulin E."/>
        </authorList>
    </citation>
    <scope>NUCLEOTIDE SEQUENCE</scope>
    <source>
        <strain evidence="7">ATCC 38472_TT</strain>
    </source>
</reference>
<dbReference type="PRINTS" id="PR00843">
    <property type="entry name" value="GLHYDRLASE30"/>
</dbReference>
<keyword evidence="3" id="KW-0378">Hydrolase</keyword>
<dbReference type="PANTHER" id="PTHR11069">
    <property type="entry name" value="GLUCOSYLCERAMIDASE"/>
    <property type="match status" value="1"/>
</dbReference>
<dbReference type="InterPro" id="IPR001139">
    <property type="entry name" value="Glyco_hydro_30"/>
</dbReference>
<evidence type="ECO:0000256" key="2">
    <source>
        <dbReference type="ARBA" id="ARBA00022729"/>
    </source>
</evidence>
<feature type="domain" description="Glycosyl hydrolase family 30 beta sandwich" evidence="6">
    <location>
        <begin position="470"/>
        <end position="535"/>
    </location>
</feature>
<keyword evidence="2 4" id="KW-0732">Signal</keyword>
<protein>
    <recommendedName>
        <fullName evidence="9">Glucosylceramidase</fullName>
    </recommendedName>
</protein>
<dbReference type="InterPro" id="IPR033452">
    <property type="entry name" value="GH30_C"/>
</dbReference>
<feature type="domain" description="Glycosyl hydrolase family 30 TIM-barrel" evidence="5">
    <location>
        <begin position="105"/>
        <end position="467"/>
    </location>
</feature>
<proteinExistence type="inferred from homology"/>
<dbReference type="EMBL" id="SPLM01000073">
    <property type="protein sequence ID" value="TMW62440.1"/>
    <property type="molecule type" value="Genomic_DNA"/>
</dbReference>
<sequence length="544" mass="60798">MLRSWSFLAVLALGFVANDNAVDAACNNFSTRFNKALNGVCVCTDASCDTVSNAYLTTPAAQLSVYTTSKAGDRLAPSTVAINTTKPTTSDFIIEPTVTYQKMIGFGGAFTDAAAINIYKLKTTSLQQKVLDAYYAKSGLQYTVARIPIASTDFSTSVYSYNPVVDDFDMKSFSIDVDRAPNSNKLNLIKRALSTTKRELSIFASSWAPPTWMTKENKTENCHVKGVPGEPYWKALALYYARFIEEYQKEGINIWGFTVQNEPGQPIIQPSAWQSLRLTPEEERDFIKKDLGPLLKQKFPNIKIIAMDDNKADIPDRMATFDDAEARKYIDGIGIHWYKNFDFFFFGLGGDYDKLANFHTKYPDIFILGTEACEGYLPAIIGTGVGVKLQEIDQIWYRAENYARDIIEDVANFAAGWTDWNLALDTTGGPNWAKNFVDAPIIVDEVSGTEFYKQPIYYIMGHLSKFIPTGSVRINLKSNSNKNWDNIHRAAFLTPEKRVVVVFCNRRSDPATITFQTPLQTSVTVTIPARATQTYIFQAAAIAK</sequence>
<dbReference type="Pfam" id="PF17189">
    <property type="entry name" value="Glyco_hydro_30C"/>
    <property type="match status" value="1"/>
</dbReference>
<feature type="chain" id="PRO_5035434297" description="Glucosylceramidase" evidence="4">
    <location>
        <begin position="25"/>
        <end position="544"/>
    </location>
</feature>
<evidence type="ECO:0008006" key="9">
    <source>
        <dbReference type="Google" id="ProtNLM"/>
    </source>
</evidence>
<dbReference type="AlphaFoldDB" id="A0A8K1CFV7"/>
<accession>A0A8K1CFV7</accession>
<dbReference type="InterPro" id="IPR033453">
    <property type="entry name" value="Glyco_hydro_30_TIM-barrel"/>
</dbReference>
<dbReference type="PANTHER" id="PTHR11069:SF23">
    <property type="entry name" value="LYSOSOMAL ACID GLUCOSYLCERAMIDASE"/>
    <property type="match status" value="1"/>
</dbReference>
<name>A0A8K1CFV7_PYTOL</name>
<dbReference type="Proteomes" id="UP000794436">
    <property type="component" value="Unassembled WGS sequence"/>
</dbReference>
<evidence type="ECO:0000313" key="8">
    <source>
        <dbReference type="Proteomes" id="UP000794436"/>
    </source>
</evidence>
<evidence type="ECO:0000259" key="6">
    <source>
        <dbReference type="Pfam" id="PF17189"/>
    </source>
</evidence>
<dbReference type="SUPFAM" id="SSF51445">
    <property type="entry name" value="(Trans)glycosidases"/>
    <property type="match status" value="1"/>
</dbReference>
<evidence type="ECO:0000313" key="7">
    <source>
        <dbReference type="EMBL" id="TMW62440.1"/>
    </source>
</evidence>
<comment type="caution">
    <text evidence="7">The sequence shown here is derived from an EMBL/GenBank/DDBJ whole genome shotgun (WGS) entry which is preliminary data.</text>
</comment>
<dbReference type="Pfam" id="PF02055">
    <property type="entry name" value="Glyco_hydro_30"/>
    <property type="match status" value="1"/>
</dbReference>